<dbReference type="Pfam" id="PF14498">
    <property type="entry name" value="Glyco_hyd_65N_2"/>
    <property type="match status" value="1"/>
</dbReference>
<evidence type="ECO:0000259" key="3">
    <source>
        <dbReference type="Pfam" id="PF21307"/>
    </source>
</evidence>
<dbReference type="GO" id="GO:0005975">
    <property type="term" value="P:carbohydrate metabolic process"/>
    <property type="evidence" value="ECO:0007669"/>
    <property type="project" value="InterPro"/>
</dbReference>
<dbReference type="Gene3D" id="1.50.10.10">
    <property type="match status" value="1"/>
</dbReference>
<organism evidence="5 6">
    <name type="scientific">Kitasatospora viridis</name>
    <dbReference type="NCBI Taxonomy" id="281105"/>
    <lineage>
        <taxon>Bacteria</taxon>
        <taxon>Bacillati</taxon>
        <taxon>Actinomycetota</taxon>
        <taxon>Actinomycetes</taxon>
        <taxon>Kitasatosporales</taxon>
        <taxon>Streptomycetaceae</taxon>
        <taxon>Kitasatospora</taxon>
    </lineage>
</organism>
<evidence type="ECO:0000313" key="6">
    <source>
        <dbReference type="Proteomes" id="UP000317940"/>
    </source>
</evidence>
<name>A0A561TWR5_9ACTN</name>
<dbReference type="Proteomes" id="UP000317940">
    <property type="component" value="Unassembled WGS sequence"/>
</dbReference>
<evidence type="ECO:0000313" key="5">
    <source>
        <dbReference type="EMBL" id="TWF91558.1"/>
    </source>
</evidence>
<dbReference type="GO" id="GO:0004560">
    <property type="term" value="F:alpha-L-fucosidase activity"/>
    <property type="evidence" value="ECO:0007669"/>
    <property type="project" value="InterPro"/>
</dbReference>
<dbReference type="InterPro" id="IPR013780">
    <property type="entry name" value="Glyco_hydro_b"/>
</dbReference>
<feature type="compositionally biased region" description="Low complexity" evidence="1">
    <location>
        <begin position="19"/>
        <end position="37"/>
    </location>
</feature>
<dbReference type="PANTHER" id="PTHR31084">
    <property type="entry name" value="ALPHA-L-FUCOSIDASE 2"/>
    <property type="match status" value="1"/>
</dbReference>
<dbReference type="InterPro" id="IPR016518">
    <property type="entry name" value="Alpha-L-fucosidase"/>
</dbReference>
<dbReference type="RefSeq" id="WP_246213964.1">
    <property type="nucleotide sequence ID" value="NZ_BAAAMZ010000010.1"/>
</dbReference>
<dbReference type="PIRSF" id="PIRSF007663">
    <property type="entry name" value="UCP007663"/>
    <property type="match status" value="1"/>
</dbReference>
<comment type="caution">
    <text evidence="5">The sequence shown here is derived from an EMBL/GenBank/DDBJ whole genome shotgun (WGS) entry which is preliminary data.</text>
</comment>
<proteinExistence type="predicted"/>
<feature type="domain" description="Glycosyl hydrolase family 95 catalytic" evidence="4">
    <location>
        <begin position="309"/>
        <end position="718"/>
    </location>
</feature>
<dbReference type="InterPro" id="IPR054363">
    <property type="entry name" value="GH95_cat"/>
</dbReference>
<keyword evidence="6" id="KW-1185">Reference proteome</keyword>
<protein>
    <submittedName>
        <fullName evidence="5">Alpha-L-fucosidase 2</fullName>
    </submittedName>
</protein>
<evidence type="ECO:0000256" key="1">
    <source>
        <dbReference type="SAM" id="MobiDB-lite"/>
    </source>
</evidence>
<feature type="domain" description="Glycosyl hydrolase family 95 N-terminal" evidence="2">
    <location>
        <begin position="39"/>
        <end position="282"/>
    </location>
</feature>
<sequence>MSIDHGSVPGGSGPGDPPSGGSTPDGSTPDGSGPAPDRLWYRRPAASFLEALPLGNGRLGAMLYGGVRETVELNADTLWSGGPGPRDREGAAEHLAELRTAVLREGDYARAEQLALRMQGPYLHAYQPLATLQLGLGEREVEEYERSLDLARAVHRVRYRSGGAEIVRESFVSAPDGVLVTRITSSVPGRLDLTAHFDTPHPGATARVTGGGDLLVGGRAPAAFAFGEPDPASYTPDAGTGFAAGLRVLATGGRVHGKGDTVTVTGADEVLLLVAVATGYRGYDVPPVGPEDGPLAEVAAQLAAATPSSFQQLMDRHVADHTRLFDTCTVRLGEPGPQPADHLPTDERLALARAGAEDPGLAALLFAYGRYLLIASSRPGTQPANLQGIWNPQVVPPWNANWTTNINLQMNYWPAETTGLAECHEPLFDLLDDLAVTGARTAETYYGTGGWTVHHNVDLWRAANPVSGEPVWANWPMGGAWLCAHLWERHLFDGDPDFLARRAYPLMRGAARFLLEFLTEDAEGRLVTCPSTTPEHRFRLPDGTLTAVAAGATMDHWLTGELFANTAAAARLLGTDEPFAAQLDAARARLRPPGTAPDGRLLEWWEDLPEEDPGHRHFSHLYGLHPGSALDPLTDPAGAAAAGLALERRLAHGGGSTGWSRAWTVALAARLGDGELAGRSVRELLDRYTAPNLLGLHPPDLFQIDGNLGITAAIAELLLQSHNAVLRLLPALPAAWATGRADGLRARSGTTVDLCWSAGRLTEAVLHRRTDEELTVLLPPGATACAVTDRTGRVVRAQALATAHGLRLTVADSGDLVLCPRYS</sequence>
<feature type="region of interest" description="Disordered" evidence="1">
    <location>
        <begin position="1"/>
        <end position="39"/>
    </location>
</feature>
<dbReference type="InterPro" id="IPR008928">
    <property type="entry name" value="6-hairpin_glycosidase_sf"/>
</dbReference>
<dbReference type="AlphaFoldDB" id="A0A561TWR5"/>
<feature type="domain" description="Alpha fucosidase A-like C-terminal" evidence="3">
    <location>
        <begin position="720"/>
        <end position="791"/>
    </location>
</feature>
<dbReference type="InterPro" id="IPR049053">
    <property type="entry name" value="AFCA-like_C"/>
</dbReference>
<dbReference type="EMBL" id="VIWT01000002">
    <property type="protein sequence ID" value="TWF91558.1"/>
    <property type="molecule type" value="Genomic_DNA"/>
</dbReference>
<dbReference type="Gene3D" id="2.70.98.50">
    <property type="entry name" value="putative glycoside hydrolase family protein from bacillus halodurans"/>
    <property type="match status" value="1"/>
</dbReference>
<reference evidence="5 6" key="1">
    <citation type="submission" date="2019-06" db="EMBL/GenBank/DDBJ databases">
        <title>Sequencing the genomes of 1000 actinobacteria strains.</title>
        <authorList>
            <person name="Klenk H.-P."/>
        </authorList>
    </citation>
    <scope>NUCLEOTIDE SEQUENCE [LARGE SCALE GENOMIC DNA]</scope>
    <source>
        <strain evidence="5 6">DSM 44826</strain>
    </source>
</reference>
<evidence type="ECO:0000259" key="2">
    <source>
        <dbReference type="Pfam" id="PF14498"/>
    </source>
</evidence>
<dbReference type="InterPro" id="IPR012341">
    <property type="entry name" value="6hp_glycosidase-like_sf"/>
</dbReference>
<dbReference type="Pfam" id="PF22124">
    <property type="entry name" value="Glyco_hydro_95_cat"/>
    <property type="match status" value="1"/>
</dbReference>
<dbReference type="Gene3D" id="2.60.40.1180">
    <property type="entry name" value="Golgi alpha-mannosidase II"/>
    <property type="match status" value="1"/>
</dbReference>
<dbReference type="SUPFAM" id="SSF48208">
    <property type="entry name" value="Six-hairpin glycosidases"/>
    <property type="match status" value="1"/>
</dbReference>
<evidence type="ECO:0000259" key="4">
    <source>
        <dbReference type="Pfam" id="PF22124"/>
    </source>
</evidence>
<gene>
    <name evidence="5" type="ORF">FHX73_12673</name>
</gene>
<dbReference type="PANTHER" id="PTHR31084:SF0">
    <property type="entry name" value="ALPHA-L-FUCOSIDASE 2"/>
    <property type="match status" value="1"/>
</dbReference>
<accession>A0A561TWR5</accession>
<dbReference type="InterPro" id="IPR027414">
    <property type="entry name" value="GH95_N_dom"/>
</dbReference>
<dbReference type="Pfam" id="PF21307">
    <property type="entry name" value="Glyco_hydro_95_C"/>
    <property type="match status" value="1"/>
</dbReference>